<protein>
    <submittedName>
        <fullName evidence="8">7 transmembrane receptor (Rhodopsin family) domain-containing protein</fullName>
    </submittedName>
</protein>
<dbReference type="Gene3D" id="1.10.1220.70">
    <property type="match status" value="1"/>
</dbReference>
<dbReference type="InterPro" id="IPR017452">
    <property type="entry name" value="GPCR_Rhodpsn_7TM"/>
</dbReference>
<comment type="subcellular location">
    <subcellularLocation>
        <location evidence="1">Membrane</location>
    </subcellularLocation>
</comment>
<evidence type="ECO:0000256" key="3">
    <source>
        <dbReference type="ARBA" id="ARBA00022989"/>
    </source>
</evidence>
<gene>
    <name evidence="8" type="ORF">DdX_14331</name>
</gene>
<dbReference type="GO" id="GO:0016020">
    <property type="term" value="C:membrane"/>
    <property type="evidence" value="ECO:0007669"/>
    <property type="project" value="UniProtKB-SubCell"/>
</dbReference>
<evidence type="ECO:0000313" key="9">
    <source>
        <dbReference type="Proteomes" id="UP001201812"/>
    </source>
</evidence>
<keyword evidence="2 5" id="KW-0812">Transmembrane</keyword>
<dbReference type="PROSITE" id="PS50206">
    <property type="entry name" value="RHODANESE_3"/>
    <property type="match status" value="1"/>
</dbReference>
<evidence type="ECO:0000259" key="6">
    <source>
        <dbReference type="PROSITE" id="PS50206"/>
    </source>
</evidence>
<dbReference type="Gene3D" id="3.40.250.10">
    <property type="entry name" value="Rhodanese-like domain"/>
    <property type="match status" value="1"/>
</dbReference>
<feature type="domain" description="Rhodanese" evidence="6">
    <location>
        <begin position="199"/>
        <end position="219"/>
    </location>
</feature>
<dbReference type="EMBL" id="JAKKPZ010000069">
    <property type="protein sequence ID" value="KAI1704334.1"/>
    <property type="molecule type" value="Genomic_DNA"/>
</dbReference>
<sequence>MAPIQILISSPTLINRQTDNDKCSPQQNFIQRPERIPILSSIVFVNMLRNSLQSTSRSPAVTHDSIKYITPSEIVRMASGGSFYNEVFYDCDYEYEDVFILDYRREKGRLIVIDKKELFIKVVTFDAQKLIPGRTIKFAVDSYDGCELFEKVGDCDLVVLMGDDGINKTYYQALLPENSPTRIMLEGLKQLQSSRWKQNPVIMEGGFNEWMKNYPQHTKEATNYMPVPNEPGSEKVEQIEIKENEEGFTFERIFGKCLVDTADKTLTAVTIEDPFIINKPQFSNFVAFCELLVSRKKSSCKNLVSISLVTRPETKQVAKSKQHALRELSQSLTRRGIALRYFLNNNNFYCSSIISVLNTIIFMIEKYCSNEGARAALNTRRSVVKMLILCVAIFYICYSMLNLMALLQSLGVTFDFPEDVKLWMVLLVIFGSSVNPFIYALFSVAFRKRLKKLLCNCHCFCKRKIDAINS</sequence>
<evidence type="ECO:0000256" key="4">
    <source>
        <dbReference type="ARBA" id="ARBA00023136"/>
    </source>
</evidence>
<evidence type="ECO:0000256" key="2">
    <source>
        <dbReference type="ARBA" id="ARBA00022692"/>
    </source>
</evidence>
<keyword evidence="3 5" id="KW-1133">Transmembrane helix</keyword>
<dbReference type="PANTHER" id="PTHR45698:SF1">
    <property type="entry name" value="TRACE AMINE-ASSOCIATED RECEPTOR 13C-LIKE"/>
    <property type="match status" value="1"/>
</dbReference>
<dbReference type="InterPro" id="IPR038113">
    <property type="entry name" value="MITD1_C_sf"/>
</dbReference>
<feature type="transmembrane region" description="Helical" evidence="5">
    <location>
        <begin position="422"/>
        <end position="442"/>
    </location>
</feature>
<evidence type="ECO:0000256" key="1">
    <source>
        <dbReference type="ARBA" id="ARBA00004370"/>
    </source>
</evidence>
<name>A0AAD4MUQ0_9BILA</name>
<keyword evidence="4 5" id="KW-0472">Membrane</keyword>
<organism evidence="8 9">
    <name type="scientific">Ditylenchus destructor</name>
    <dbReference type="NCBI Taxonomy" id="166010"/>
    <lineage>
        <taxon>Eukaryota</taxon>
        <taxon>Metazoa</taxon>
        <taxon>Ecdysozoa</taxon>
        <taxon>Nematoda</taxon>
        <taxon>Chromadorea</taxon>
        <taxon>Rhabditida</taxon>
        <taxon>Tylenchina</taxon>
        <taxon>Tylenchomorpha</taxon>
        <taxon>Sphaerularioidea</taxon>
        <taxon>Anguinidae</taxon>
        <taxon>Anguininae</taxon>
        <taxon>Ditylenchus</taxon>
    </lineage>
</organism>
<keyword evidence="9" id="KW-1185">Reference proteome</keyword>
<evidence type="ECO:0000313" key="8">
    <source>
        <dbReference type="EMBL" id="KAI1704334.1"/>
    </source>
</evidence>
<feature type="domain" description="G-protein coupled receptors family 1 profile" evidence="7">
    <location>
        <begin position="353"/>
        <end position="439"/>
    </location>
</feature>
<accession>A0AAD4MUQ0</accession>
<dbReference type="PROSITE" id="PS50262">
    <property type="entry name" value="G_PROTEIN_RECEP_F1_2"/>
    <property type="match status" value="1"/>
</dbReference>
<dbReference type="InterPro" id="IPR036873">
    <property type="entry name" value="Rhodanese-like_dom_sf"/>
</dbReference>
<dbReference type="InterPro" id="IPR032341">
    <property type="entry name" value="MITD1_C"/>
</dbReference>
<evidence type="ECO:0000256" key="5">
    <source>
        <dbReference type="SAM" id="Phobius"/>
    </source>
</evidence>
<keyword evidence="8" id="KW-0675">Receptor</keyword>
<dbReference type="PANTHER" id="PTHR45698">
    <property type="entry name" value="TRACE AMINE-ASSOCIATED RECEPTOR 19N-RELATED"/>
    <property type="match status" value="1"/>
</dbReference>
<dbReference type="Proteomes" id="UP001201812">
    <property type="component" value="Unassembled WGS sequence"/>
</dbReference>
<dbReference type="InterPro" id="IPR001763">
    <property type="entry name" value="Rhodanese-like_dom"/>
</dbReference>
<feature type="transmembrane region" description="Helical" evidence="5">
    <location>
        <begin position="346"/>
        <end position="365"/>
    </location>
</feature>
<feature type="transmembrane region" description="Helical" evidence="5">
    <location>
        <begin position="386"/>
        <end position="410"/>
    </location>
</feature>
<dbReference type="SUPFAM" id="SSF81321">
    <property type="entry name" value="Family A G protein-coupled receptor-like"/>
    <property type="match status" value="1"/>
</dbReference>
<dbReference type="AlphaFoldDB" id="A0AAD4MUQ0"/>
<dbReference type="Pfam" id="PF16565">
    <property type="entry name" value="MIT_C"/>
    <property type="match status" value="1"/>
</dbReference>
<comment type="caution">
    <text evidence="8">The sequence shown here is derived from an EMBL/GenBank/DDBJ whole genome shotgun (WGS) entry which is preliminary data.</text>
</comment>
<evidence type="ECO:0000259" key="7">
    <source>
        <dbReference type="PROSITE" id="PS50262"/>
    </source>
</evidence>
<dbReference type="CDD" id="cd00637">
    <property type="entry name" value="7tm_classA_rhodopsin-like"/>
    <property type="match status" value="1"/>
</dbReference>
<dbReference type="Gene3D" id="3.30.870.30">
    <property type="entry name" value="MITD, C-terminal phospholipase D-like domain"/>
    <property type="match status" value="1"/>
</dbReference>
<proteinExistence type="predicted"/>
<reference evidence="8" key="1">
    <citation type="submission" date="2022-01" db="EMBL/GenBank/DDBJ databases">
        <title>Genome Sequence Resource for Two Populations of Ditylenchus destructor, the Migratory Endoparasitic Phytonematode.</title>
        <authorList>
            <person name="Zhang H."/>
            <person name="Lin R."/>
            <person name="Xie B."/>
        </authorList>
    </citation>
    <scope>NUCLEOTIDE SEQUENCE</scope>
    <source>
        <strain evidence="8">BazhouSP</strain>
    </source>
</reference>